<dbReference type="InterPro" id="IPR026645">
    <property type="entry name" value="Dermatopontin"/>
</dbReference>
<keyword evidence="5" id="KW-0732">Signal</keyword>
<dbReference type="EMBL" id="JAWDGP010001593">
    <property type="protein sequence ID" value="KAK3790010.1"/>
    <property type="molecule type" value="Genomic_DNA"/>
</dbReference>
<proteinExistence type="inferred from homology"/>
<comment type="similarity">
    <text evidence="2">Belongs to the dermatopontin family.</text>
</comment>
<evidence type="ECO:0000313" key="7">
    <source>
        <dbReference type="Proteomes" id="UP001283361"/>
    </source>
</evidence>
<dbReference type="GO" id="GO:0030199">
    <property type="term" value="P:collagen fibril organization"/>
    <property type="evidence" value="ECO:0007669"/>
    <property type="project" value="TreeGrafter"/>
</dbReference>
<evidence type="ECO:0000256" key="1">
    <source>
        <dbReference type="ARBA" id="ARBA00004613"/>
    </source>
</evidence>
<sequence length="181" mass="21161">MMLFFTLFLTVVLAAQVYGAWLNEAQNKESFRFECPQNQAISRVVSEHGNRYEDRKFQFVCSRAPVRSLTSCEWSDFTYTRNKPLHYQCHKSGVITGVYSTYDVKYQDRKFSFQCCSPSDGVVLHACETTSWTNEFDRRQDFKVPVGNVMRGWTSIYNSYKHDRRYAITYCKVGKIVAIDD</sequence>
<feature type="signal peptide" evidence="5">
    <location>
        <begin position="1"/>
        <end position="19"/>
    </location>
</feature>
<dbReference type="GO" id="GO:0005615">
    <property type="term" value="C:extracellular space"/>
    <property type="evidence" value="ECO:0007669"/>
    <property type="project" value="TreeGrafter"/>
</dbReference>
<dbReference type="Proteomes" id="UP001283361">
    <property type="component" value="Unassembled WGS sequence"/>
</dbReference>
<feature type="chain" id="PRO_5042211574" description="Dermatopontin" evidence="5">
    <location>
        <begin position="20"/>
        <end position="181"/>
    </location>
</feature>
<keyword evidence="4" id="KW-1015">Disulfide bond</keyword>
<evidence type="ECO:0000256" key="3">
    <source>
        <dbReference type="ARBA" id="ARBA00022525"/>
    </source>
</evidence>
<evidence type="ECO:0000256" key="2">
    <source>
        <dbReference type="ARBA" id="ARBA00008712"/>
    </source>
</evidence>
<accession>A0AAE1ALD0</accession>
<organism evidence="6 7">
    <name type="scientific">Elysia crispata</name>
    <name type="common">lettuce slug</name>
    <dbReference type="NCBI Taxonomy" id="231223"/>
    <lineage>
        <taxon>Eukaryota</taxon>
        <taxon>Metazoa</taxon>
        <taxon>Spiralia</taxon>
        <taxon>Lophotrochozoa</taxon>
        <taxon>Mollusca</taxon>
        <taxon>Gastropoda</taxon>
        <taxon>Heterobranchia</taxon>
        <taxon>Euthyneura</taxon>
        <taxon>Panpulmonata</taxon>
        <taxon>Sacoglossa</taxon>
        <taxon>Placobranchoidea</taxon>
        <taxon>Plakobranchidae</taxon>
        <taxon>Elysia</taxon>
    </lineage>
</organism>
<dbReference type="GO" id="GO:0031012">
    <property type="term" value="C:extracellular matrix"/>
    <property type="evidence" value="ECO:0007669"/>
    <property type="project" value="TreeGrafter"/>
</dbReference>
<evidence type="ECO:0000256" key="5">
    <source>
        <dbReference type="SAM" id="SignalP"/>
    </source>
</evidence>
<protein>
    <recommendedName>
        <fullName evidence="8">Dermatopontin</fullName>
    </recommendedName>
</protein>
<comment type="subcellular location">
    <subcellularLocation>
        <location evidence="1">Secreted</location>
    </subcellularLocation>
</comment>
<keyword evidence="3" id="KW-0964">Secreted</keyword>
<dbReference type="PANTHER" id="PTHR15040:SF1">
    <property type="entry name" value="DERMATOPONTIN-LIKE ISOFORM X1"/>
    <property type="match status" value="1"/>
</dbReference>
<evidence type="ECO:0000313" key="6">
    <source>
        <dbReference type="EMBL" id="KAK3790010.1"/>
    </source>
</evidence>
<gene>
    <name evidence="6" type="ORF">RRG08_016327</name>
</gene>
<evidence type="ECO:0008006" key="8">
    <source>
        <dbReference type="Google" id="ProtNLM"/>
    </source>
</evidence>
<reference evidence="6" key="1">
    <citation type="journal article" date="2023" name="G3 (Bethesda)">
        <title>A reference genome for the long-term kleptoplast-retaining sea slug Elysia crispata morphotype clarki.</title>
        <authorList>
            <person name="Eastman K.E."/>
            <person name="Pendleton A.L."/>
            <person name="Shaikh M.A."/>
            <person name="Suttiyut T."/>
            <person name="Ogas R."/>
            <person name="Tomko P."/>
            <person name="Gavelis G."/>
            <person name="Widhalm J.R."/>
            <person name="Wisecaver J.H."/>
        </authorList>
    </citation>
    <scope>NUCLEOTIDE SEQUENCE</scope>
    <source>
        <strain evidence="6">ECLA1</strain>
    </source>
</reference>
<dbReference type="PANTHER" id="PTHR15040">
    <property type="entry name" value="DERMATOPONTIN-RELATED"/>
    <property type="match status" value="1"/>
</dbReference>
<keyword evidence="7" id="KW-1185">Reference proteome</keyword>
<dbReference type="AlphaFoldDB" id="A0AAE1ALD0"/>
<comment type="caution">
    <text evidence="6">The sequence shown here is derived from an EMBL/GenBank/DDBJ whole genome shotgun (WGS) entry which is preliminary data.</text>
</comment>
<evidence type="ECO:0000256" key="4">
    <source>
        <dbReference type="ARBA" id="ARBA00023157"/>
    </source>
</evidence>
<name>A0AAE1ALD0_9GAST</name>
<dbReference type="Pfam" id="PF14704">
    <property type="entry name" value="DERM"/>
    <property type="match status" value="1"/>
</dbReference>